<feature type="compositionally biased region" description="Basic and acidic residues" evidence="1">
    <location>
        <begin position="1023"/>
        <end position="1034"/>
    </location>
</feature>
<feature type="compositionally biased region" description="Basic and acidic residues" evidence="1">
    <location>
        <begin position="774"/>
        <end position="784"/>
    </location>
</feature>
<feature type="compositionally biased region" description="Basic and acidic residues" evidence="1">
    <location>
        <begin position="1292"/>
        <end position="1305"/>
    </location>
</feature>
<dbReference type="GO" id="GO:0005654">
    <property type="term" value="C:nucleoplasm"/>
    <property type="evidence" value="ECO:0007669"/>
    <property type="project" value="TreeGrafter"/>
</dbReference>
<keyword evidence="3" id="KW-1185">Reference proteome</keyword>
<organism evidence="3 5">
    <name type="scientific">Alligator sinensis</name>
    <name type="common">Chinese alligator</name>
    <dbReference type="NCBI Taxonomy" id="38654"/>
    <lineage>
        <taxon>Eukaryota</taxon>
        <taxon>Metazoa</taxon>
        <taxon>Chordata</taxon>
        <taxon>Craniata</taxon>
        <taxon>Vertebrata</taxon>
        <taxon>Euteleostomi</taxon>
        <taxon>Archelosauria</taxon>
        <taxon>Archosauria</taxon>
        <taxon>Crocodylia</taxon>
        <taxon>Alligatoridae</taxon>
        <taxon>Alligatorinae</taxon>
        <taxon>Alligator</taxon>
    </lineage>
</organism>
<feature type="compositionally biased region" description="Polar residues" evidence="1">
    <location>
        <begin position="1421"/>
        <end position="1438"/>
    </location>
</feature>
<dbReference type="Proteomes" id="UP000189705">
    <property type="component" value="Unplaced"/>
</dbReference>
<feature type="compositionally biased region" description="Low complexity" evidence="1">
    <location>
        <begin position="155"/>
        <end position="166"/>
    </location>
</feature>
<feature type="region of interest" description="Disordered" evidence="1">
    <location>
        <begin position="755"/>
        <end position="792"/>
    </location>
</feature>
<dbReference type="RefSeq" id="XP_025061747.1">
    <property type="nucleotide sequence ID" value="XM_025205962.1"/>
</dbReference>
<dbReference type="KEGG" id="asn:112550525"/>
<feature type="compositionally biased region" description="Basic and acidic residues" evidence="1">
    <location>
        <begin position="1079"/>
        <end position="1094"/>
    </location>
</feature>
<evidence type="ECO:0000259" key="2">
    <source>
        <dbReference type="Pfam" id="PF15232"/>
    </source>
</evidence>
<feature type="compositionally biased region" description="Polar residues" evidence="1">
    <location>
        <begin position="1472"/>
        <end position="1488"/>
    </location>
</feature>
<dbReference type="GeneID" id="112550525"/>
<evidence type="ECO:0000256" key="1">
    <source>
        <dbReference type="SAM" id="MobiDB-lite"/>
    </source>
</evidence>
<dbReference type="Pfam" id="PF15232">
    <property type="entry name" value="DUF4585"/>
    <property type="match status" value="1"/>
</dbReference>
<dbReference type="RefSeq" id="XP_025061750.1">
    <property type="nucleotide sequence ID" value="XM_025205965.1"/>
</dbReference>
<feature type="region of interest" description="Disordered" evidence="1">
    <location>
        <begin position="125"/>
        <end position="166"/>
    </location>
</feature>
<dbReference type="InterPro" id="IPR052303">
    <property type="entry name" value="CEFIP"/>
</dbReference>
<evidence type="ECO:0000313" key="5">
    <source>
        <dbReference type="RefSeq" id="XP_025061750.1"/>
    </source>
</evidence>
<feature type="region of interest" description="Disordered" evidence="1">
    <location>
        <begin position="916"/>
        <end position="987"/>
    </location>
</feature>
<dbReference type="InterPro" id="IPR027838">
    <property type="entry name" value="DUF4585"/>
</dbReference>
<gene>
    <name evidence="4 5" type="primary">PROB1</name>
</gene>
<feature type="compositionally biased region" description="Polar residues" evidence="1">
    <location>
        <begin position="961"/>
        <end position="975"/>
    </location>
</feature>
<feature type="region of interest" description="Disordered" evidence="1">
    <location>
        <begin position="534"/>
        <end position="566"/>
    </location>
</feature>
<dbReference type="PANTHER" id="PTHR33775">
    <property type="entry name" value="CARDIAC-ENRICHED FHL2-INTERACTING PROTEIN-RELATED"/>
    <property type="match status" value="1"/>
</dbReference>
<feature type="compositionally biased region" description="Low complexity" evidence="1">
    <location>
        <begin position="534"/>
        <end position="545"/>
    </location>
</feature>
<feature type="compositionally biased region" description="Low complexity" evidence="1">
    <location>
        <begin position="699"/>
        <end position="710"/>
    </location>
</feature>
<evidence type="ECO:0000313" key="4">
    <source>
        <dbReference type="RefSeq" id="XP_025061747.1"/>
    </source>
</evidence>
<feature type="region of interest" description="Disordered" evidence="1">
    <location>
        <begin position="1421"/>
        <end position="1452"/>
    </location>
</feature>
<proteinExistence type="predicted"/>
<feature type="region of interest" description="Disordered" evidence="1">
    <location>
        <begin position="1225"/>
        <end position="1323"/>
    </location>
</feature>
<name>A0A3Q0GU69_ALLSI</name>
<evidence type="ECO:0000313" key="3">
    <source>
        <dbReference type="Proteomes" id="UP000189705"/>
    </source>
</evidence>
<dbReference type="PANTHER" id="PTHR33775:SF1">
    <property type="entry name" value="PROLINE-RICH BASIC PROTEIN 1"/>
    <property type="match status" value="1"/>
</dbReference>
<feature type="region of interest" description="Disordered" evidence="1">
    <location>
        <begin position="678"/>
        <end position="741"/>
    </location>
</feature>
<protein>
    <submittedName>
        <fullName evidence="4 5">Proline-rich basic protein 1</fullName>
    </submittedName>
</protein>
<feature type="compositionally biased region" description="Basic and acidic residues" evidence="1">
    <location>
        <begin position="1164"/>
        <end position="1173"/>
    </location>
</feature>
<reference evidence="4 5" key="1">
    <citation type="submission" date="2025-04" db="UniProtKB">
        <authorList>
            <consortium name="RefSeq"/>
        </authorList>
    </citation>
    <scope>IDENTIFICATION</scope>
</reference>
<sequence length="1498" mass="164759">MIPFVKRNPVRFPSKELLAEPPGLIDDKLFGDYDCKQLVSEKDCHVPSHSMGDILANPSDSSGSSYHTALCSEGTDSFKDCVESFEDDIDRLLTSSPANDLVPASPSELSSAAVKYFLASPSDNKAEQLSERPGLSDKASCPWPDRCSKGDDRTSAAASTAGTHSISCGSQASGAFLAVTAKRPQSQANSMHAPSHQVCRDQGCYSDEEDQQVQMSVMAKNSSAPVYSVRMGLVTRELQPGDTGSKYLDHPLPFNSQRSGGMFLCARQMKKPSRVPVSSKPACPQYCAEFSSAVSDSDEADNEVQKLTALSFRSLSCPHGSYLDMYSSSNRTSSSLSNSLSEDSNGVNRWSTCHDLRKAEVLNPAKGNRQFPTASQAPEKDQLNNTCRKEQFECIDVVLDNADSRQSHFKKRTVPKRQIQLKQKDRKDMNFLARGESTAQQGFLPLRNDSCTKGRIISDKFRINYKQFMRTASLNDSYSKTQMASCLVKNVLAKKMQYEQKIKMEQKSMQGSSTSSAPSSVSTDLMRDFMEQKSSSLSKSDCSYSGEDMQSHSTSEKSESVAMSQDSMDVLRPTKGVVLNKQLRENVCKLKKTFNELNERMKYQDVLQSKRLPILADGVNEGSKNNKKQVAGKRKEYQKARALFESQQADPKGVDTTPPFSKTQKPWPNLKQRAIKPNKQMSWKKEKSPFEPESLAVPSKTSRTTFTSKTQEMKLMPQAKNEEKTPTTSRHLTPDGSSEGKVPAAVHSIKQSSLVLPTSGKPCDDGKTSCPEASHVEETKETRSKGKGRIHQPRDVRKLVKNTYSLCFKSSDISQIVQYPCEETNSEGLATKEPTAASPLFIHCTSIQRKDATPTMNQSHGKDSDVSVHSMQDQGARENLYGTSLNPTIKPRMSMPVKVIESKGVAAAKSPMHITKIQSKKKVVAGNEEPQQKTENKPVPYKKSELNVTHSSAAMRKPPQKESQLNIKVKSSLSKQPHRTEAPSYSAVEGKAVKDFSSQANFSILEDSKASTSERTLPPSACPKEETKRPRDSHINTTIPGHLLEAYRSKKPHLSLQTHSSNEIISLTPLNSKDLSANPEEKGKVSELEPTNESHRYLQPVKPTVTSALQSYANTPIKNNVVNNALHQETESKMLNALKPPGSQVFVPEYGMSPGSANTNTPYRSREYNEETRPPSSPSAEPLPPSGKLQDSRDHLSKLQATTEQYFTAAQAENANYLAIPTKTQMSEPAPTPSGVSNPDIASFSSNVSFQPGGEASASKMSNEPSQPKAPEGKADTDHSKSSPPSHVHPYPRHDESPNFMRRSDSSFPCGKSAASPTRPFAPHSHVHRKMLVDPDSGKCYYMEPPRQPQLKMLYDPETGQYIEVLIPPVPLASHSGLYQSPFNPLFMNPGVYGPSYMPYSGFPAFPLPPPPVAMPPTHPDLQNQQPAQESTNFNGTFSHVPKSEAPPPTQASDCSYMESLYYIPTGMNASPNPNQPLFSPATSSSPSVLEKGSMFRM</sequence>
<feature type="region of interest" description="Disordered" evidence="1">
    <location>
        <begin position="648"/>
        <end position="667"/>
    </location>
</feature>
<accession>A0A3Q0GU69</accession>
<feature type="compositionally biased region" description="Basic and acidic residues" evidence="1">
    <location>
        <begin position="1271"/>
        <end position="1281"/>
    </location>
</feature>
<feature type="region of interest" description="Disordered" evidence="1">
    <location>
        <begin position="1472"/>
        <end position="1498"/>
    </location>
</feature>
<feature type="region of interest" description="Disordered" evidence="1">
    <location>
        <begin position="1005"/>
        <end position="1036"/>
    </location>
</feature>
<feature type="region of interest" description="Disordered" evidence="1">
    <location>
        <begin position="1072"/>
        <end position="1094"/>
    </location>
</feature>
<feature type="domain" description="DUF4585" evidence="2">
    <location>
        <begin position="1326"/>
        <end position="1393"/>
    </location>
</feature>
<feature type="region of interest" description="Disordered" evidence="1">
    <location>
        <begin position="1146"/>
        <end position="1195"/>
    </location>
</feature>
<dbReference type="CTD" id="389333"/>
<feature type="compositionally biased region" description="Pro residues" evidence="1">
    <location>
        <begin position="1175"/>
        <end position="1185"/>
    </location>
</feature>